<keyword evidence="3" id="KW-0677">Repeat</keyword>
<dbReference type="PANTHER" id="PTHR45982">
    <property type="entry name" value="REGULATOR OF CHROMOSOME CONDENSATION"/>
    <property type="match status" value="1"/>
</dbReference>
<dbReference type="Pfam" id="PF18962">
    <property type="entry name" value="Por_Secre_tail"/>
    <property type="match status" value="1"/>
</dbReference>
<dbReference type="PROSITE" id="PS00626">
    <property type="entry name" value="RCC1_2"/>
    <property type="match status" value="1"/>
</dbReference>
<sequence length="464" mass="50323">MNSDENRKTMKRTITILLLFLSLQMSAQCWQSMSAGYDHSLAIKNDGTLWAWGRNDYSQLGDGTTVNKNTPTQIGTANNWVKIATSLRTSYAIKADGTLWSWGRNQYGQLGQGAATTVTTPTQVGTATNWQNINAGEEHFIALKTDGTLWGSGRNHYGQLGDNTSVNKSTPIQLGTANWQEIATKNDHNLAIKTDGTLWSWGYNANGELGLGYVIVSLNSITQVGTDTNWQKISSNGYHSVAIKTDGTLWAWGANSGSQLGNGTTTDRTSPEQIGVSTDWQKIAAGRSFTYAIKTDGTLWSWGEGLYGELGNGISAQIKSRPAQVGTSSDNADVSAGTDHVLVKNTANFIKSTGRNNYGQLGDETNVDKNSFNSILCYSSTLSTEDFAINELKVYPNPVRDLLNLSFDKEITAVSIYNLLGQKVATKNINNNENSIDVSHLTSGTYLIKVISGVGVKTLKIIKE</sequence>
<evidence type="ECO:0000313" key="8">
    <source>
        <dbReference type="Proteomes" id="UP000319175"/>
    </source>
</evidence>
<accession>A0A501Q6V9</accession>
<gene>
    <name evidence="7" type="ORF">FJA49_10125</name>
</gene>
<organism evidence="7 8">
    <name type="scientific">Flavobacterium microcysteis</name>
    <dbReference type="NCBI Taxonomy" id="2596891"/>
    <lineage>
        <taxon>Bacteria</taxon>
        <taxon>Pseudomonadati</taxon>
        <taxon>Bacteroidota</taxon>
        <taxon>Flavobacteriia</taxon>
        <taxon>Flavobacteriales</taxon>
        <taxon>Flavobacteriaceae</taxon>
        <taxon>Flavobacterium</taxon>
    </lineage>
</organism>
<feature type="chain" id="PRO_5021292222" evidence="4">
    <location>
        <begin position="28"/>
        <end position="464"/>
    </location>
</feature>
<evidence type="ECO:0000259" key="5">
    <source>
        <dbReference type="Pfam" id="PF18962"/>
    </source>
</evidence>
<dbReference type="PRINTS" id="PR00633">
    <property type="entry name" value="RCCNDNSATION"/>
</dbReference>
<name>A0A501Q6V9_9FLAO</name>
<keyword evidence="1" id="KW-0344">Guanine-nucleotide releasing factor</keyword>
<dbReference type="AlphaFoldDB" id="A0A501Q6V9"/>
<dbReference type="InterPro" id="IPR051553">
    <property type="entry name" value="Ran_GTPase-activating"/>
</dbReference>
<feature type="domain" description="Secretion system C-terminal sorting" evidence="5">
    <location>
        <begin position="394"/>
        <end position="462"/>
    </location>
</feature>
<dbReference type="PROSITE" id="PS50012">
    <property type="entry name" value="RCC1_3"/>
    <property type="match status" value="6"/>
</dbReference>
<dbReference type="EMBL" id="VFJE01000054">
    <property type="protein sequence ID" value="TPD68413.1"/>
    <property type="molecule type" value="Genomic_DNA"/>
</dbReference>
<evidence type="ECO:0000256" key="4">
    <source>
        <dbReference type="SAM" id="SignalP"/>
    </source>
</evidence>
<keyword evidence="2 4" id="KW-0732">Signal</keyword>
<proteinExistence type="predicted"/>
<evidence type="ECO:0000313" key="7">
    <source>
        <dbReference type="EMBL" id="TPD68413.1"/>
    </source>
</evidence>
<evidence type="ECO:0000256" key="1">
    <source>
        <dbReference type="ARBA" id="ARBA00022658"/>
    </source>
</evidence>
<dbReference type="Gene3D" id="2.130.10.30">
    <property type="entry name" value="Regulator of chromosome condensation 1/beta-lactamase-inhibitor protein II"/>
    <property type="match status" value="2"/>
</dbReference>
<dbReference type="InterPro" id="IPR026444">
    <property type="entry name" value="Secre_tail"/>
</dbReference>
<dbReference type="InterPro" id="IPR009091">
    <property type="entry name" value="RCC1/BLIP-II"/>
</dbReference>
<dbReference type="Proteomes" id="UP000319175">
    <property type="component" value="Unassembled WGS sequence"/>
</dbReference>
<evidence type="ECO:0000256" key="2">
    <source>
        <dbReference type="ARBA" id="ARBA00022729"/>
    </source>
</evidence>
<dbReference type="NCBIfam" id="TIGR04183">
    <property type="entry name" value="Por_Secre_tail"/>
    <property type="match status" value="1"/>
</dbReference>
<dbReference type="OrthoDB" id="1081439at2"/>
<protein>
    <submittedName>
        <fullName evidence="7">T9SS type A sorting domain-containing protein</fullName>
    </submittedName>
</protein>
<reference evidence="7 8" key="2">
    <citation type="submission" date="2019-06" db="EMBL/GenBank/DDBJ databases">
        <authorList>
            <person name="Seo Y."/>
        </authorList>
    </citation>
    <scope>NUCLEOTIDE SEQUENCE [LARGE SCALE GENOMIC DNA]</scope>
    <source>
        <strain evidence="7 8">MaA-Y11</strain>
    </source>
</reference>
<dbReference type="InterPro" id="IPR058923">
    <property type="entry name" value="RCC1-like_dom"/>
</dbReference>
<evidence type="ECO:0000259" key="6">
    <source>
        <dbReference type="Pfam" id="PF25390"/>
    </source>
</evidence>
<evidence type="ECO:0000256" key="3">
    <source>
        <dbReference type="ARBA" id="ARBA00022737"/>
    </source>
</evidence>
<dbReference type="PANTHER" id="PTHR45982:SF1">
    <property type="entry name" value="REGULATOR OF CHROMOSOME CONDENSATION"/>
    <property type="match status" value="1"/>
</dbReference>
<reference evidence="7 8" key="1">
    <citation type="submission" date="2019-06" db="EMBL/GenBank/DDBJ databases">
        <title>Flavobacterium sp. MaA-Y11 from geoumgang.</title>
        <authorList>
            <person name="Jeong S."/>
        </authorList>
    </citation>
    <scope>NUCLEOTIDE SEQUENCE [LARGE SCALE GENOMIC DNA]</scope>
    <source>
        <strain evidence="7 8">MaA-Y11</strain>
    </source>
</reference>
<dbReference type="RefSeq" id="WP_140000858.1">
    <property type="nucleotide sequence ID" value="NZ_VFJE01000054.1"/>
</dbReference>
<dbReference type="Pfam" id="PF00415">
    <property type="entry name" value="RCC1"/>
    <property type="match status" value="2"/>
</dbReference>
<dbReference type="GO" id="GO:0005737">
    <property type="term" value="C:cytoplasm"/>
    <property type="evidence" value="ECO:0007669"/>
    <property type="project" value="TreeGrafter"/>
</dbReference>
<dbReference type="GO" id="GO:0005085">
    <property type="term" value="F:guanyl-nucleotide exchange factor activity"/>
    <property type="evidence" value="ECO:0007669"/>
    <property type="project" value="TreeGrafter"/>
</dbReference>
<comment type="caution">
    <text evidence="7">The sequence shown here is derived from an EMBL/GenBank/DDBJ whole genome shotgun (WGS) entry which is preliminary data.</text>
</comment>
<dbReference type="InterPro" id="IPR000408">
    <property type="entry name" value="Reg_chr_condens"/>
</dbReference>
<feature type="domain" description="RCC1-like" evidence="6">
    <location>
        <begin position="27"/>
        <end position="212"/>
    </location>
</feature>
<keyword evidence="8" id="KW-1185">Reference proteome</keyword>
<feature type="signal peptide" evidence="4">
    <location>
        <begin position="1"/>
        <end position="27"/>
    </location>
</feature>
<dbReference type="Pfam" id="PF25390">
    <property type="entry name" value="WD40_RLD"/>
    <property type="match status" value="1"/>
</dbReference>
<dbReference type="SUPFAM" id="SSF50985">
    <property type="entry name" value="RCC1/BLIP-II"/>
    <property type="match status" value="2"/>
</dbReference>